<dbReference type="AlphaFoldDB" id="A0A7R8WLI4"/>
<gene>
    <name evidence="1" type="ORF">CTOB1V02_LOCUS8705</name>
</gene>
<dbReference type="EMBL" id="OB663007">
    <property type="protein sequence ID" value="CAD7230849.1"/>
    <property type="molecule type" value="Genomic_DNA"/>
</dbReference>
<name>A0A7R8WLI4_9CRUS</name>
<sequence length="79" mass="9273">MSFRASLLLLLIVFYAAEAGRQKRTSLQAMSDEKVEQLLHVLNKVIGKADRRSYYLLLRSIFDTDPFFHPSWNRPSMRK</sequence>
<proteinExistence type="predicted"/>
<organism evidence="1">
    <name type="scientific">Cyprideis torosa</name>
    <dbReference type="NCBI Taxonomy" id="163714"/>
    <lineage>
        <taxon>Eukaryota</taxon>
        <taxon>Metazoa</taxon>
        <taxon>Ecdysozoa</taxon>
        <taxon>Arthropoda</taxon>
        <taxon>Crustacea</taxon>
        <taxon>Oligostraca</taxon>
        <taxon>Ostracoda</taxon>
        <taxon>Podocopa</taxon>
        <taxon>Podocopida</taxon>
        <taxon>Cytherocopina</taxon>
        <taxon>Cytheroidea</taxon>
        <taxon>Cytherideidae</taxon>
        <taxon>Cyprideis</taxon>
    </lineage>
</organism>
<protein>
    <submittedName>
        <fullName evidence="1">Uncharacterized protein</fullName>
    </submittedName>
</protein>
<reference evidence="1" key="1">
    <citation type="submission" date="2020-11" db="EMBL/GenBank/DDBJ databases">
        <authorList>
            <person name="Tran Van P."/>
        </authorList>
    </citation>
    <scope>NUCLEOTIDE SEQUENCE</scope>
</reference>
<evidence type="ECO:0000313" key="1">
    <source>
        <dbReference type="EMBL" id="CAD7230849.1"/>
    </source>
</evidence>
<accession>A0A7R8WLI4</accession>